<accession>A0A1L3FHS3</accession>
<dbReference type="Proteomes" id="UP000181962">
    <property type="component" value="Chromosome"/>
</dbReference>
<proteinExistence type="predicted"/>
<gene>
    <name evidence="1" type="ORF">BKD09_31370</name>
</gene>
<protein>
    <submittedName>
        <fullName evidence="1">Uncharacterized protein</fullName>
    </submittedName>
</protein>
<evidence type="ECO:0000313" key="2">
    <source>
        <dbReference type="Proteomes" id="UP000181962"/>
    </source>
</evidence>
<dbReference type="AlphaFoldDB" id="A0A1L3FHS3"/>
<name>A0A1L3FHS3_BRAJP</name>
<dbReference type="EMBL" id="CP017637">
    <property type="protein sequence ID" value="APG12850.1"/>
    <property type="molecule type" value="Genomic_DNA"/>
</dbReference>
<evidence type="ECO:0000313" key="1">
    <source>
        <dbReference type="EMBL" id="APG12850.1"/>
    </source>
</evidence>
<sequence length="62" mass="7063">MNAKAPVMRRGLFVWDEVFRQREGQTLTLRSALFARVSKGGATGRACILRDARSALLRMRNR</sequence>
<organism evidence="1 2">
    <name type="scientific">Bradyrhizobium japonicum</name>
    <dbReference type="NCBI Taxonomy" id="375"/>
    <lineage>
        <taxon>Bacteria</taxon>
        <taxon>Pseudomonadati</taxon>
        <taxon>Pseudomonadota</taxon>
        <taxon>Alphaproteobacteria</taxon>
        <taxon>Hyphomicrobiales</taxon>
        <taxon>Nitrobacteraceae</taxon>
        <taxon>Bradyrhizobium</taxon>
    </lineage>
</organism>
<reference evidence="1 2" key="1">
    <citation type="submission" date="2016-11" db="EMBL/GenBank/DDBJ databases">
        <title>Complete Genome Sequence of Bradyrhizobium sp. strain J5, an isolated from soybean nodule in Hokkaido.</title>
        <authorList>
            <person name="Kanehara K."/>
        </authorList>
    </citation>
    <scope>NUCLEOTIDE SEQUENCE [LARGE SCALE GENOMIC DNA]</scope>
    <source>
        <strain evidence="1 2">J5</strain>
    </source>
</reference>